<feature type="compositionally biased region" description="Basic and acidic residues" evidence="1">
    <location>
        <begin position="1"/>
        <end position="12"/>
    </location>
</feature>
<protein>
    <submittedName>
        <fullName evidence="2">Uncharacterized protein</fullName>
    </submittedName>
</protein>
<dbReference type="OrthoDB" id="77405at2759"/>
<gene>
    <name evidence="2" type="ORF">HIM_06693</name>
</gene>
<dbReference type="EMBL" id="KQ030530">
    <property type="protein sequence ID" value="KJZ74025.1"/>
    <property type="molecule type" value="Genomic_DNA"/>
</dbReference>
<evidence type="ECO:0000313" key="2">
    <source>
        <dbReference type="EMBL" id="KJZ74025.1"/>
    </source>
</evidence>
<dbReference type="AlphaFoldDB" id="A0A0F7ZNM8"/>
<feature type="region of interest" description="Disordered" evidence="1">
    <location>
        <begin position="1"/>
        <end position="54"/>
    </location>
</feature>
<evidence type="ECO:0000313" key="3">
    <source>
        <dbReference type="Proteomes" id="UP000054481"/>
    </source>
</evidence>
<sequence length="120" mass="12888">MAMSPIRDDEHGQTPCPRIEWQSTTPDERIGEPSCPDSSTPDPFRPLDDIEPTSTGGILTPRAILLGSLCGALVNASNIYLGMKTGWMSSANILGVSLAPPHFPHRSCKAAVASTAWIWD</sequence>
<dbReference type="Proteomes" id="UP000054481">
    <property type="component" value="Unassembled WGS sequence"/>
</dbReference>
<accession>A0A0F7ZNM8</accession>
<proteinExistence type="predicted"/>
<organism evidence="2 3">
    <name type="scientific">Hirsutella minnesotensis 3608</name>
    <dbReference type="NCBI Taxonomy" id="1043627"/>
    <lineage>
        <taxon>Eukaryota</taxon>
        <taxon>Fungi</taxon>
        <taxon>Dikarya</taxon>
        <taxon>Ascomycota</taxon>
        <taxon>Pezizomycotina</taxon>
        <taxon>Sordariomycetes</taxon>
        <taxon>Hypocreomycetidae</taxon>
        <taxon>Hypocreales</taxon>
        <taxon>Ophiocordycipitaceae</taxon>
        <taxon>Hirsutella</taxon>
    </lineage>
</organism>
<name>A0A0F7ZNM8_9HYPO</name>
<keyword evidence="3" id="KW-1185">Reference proteome</keyword>
<evidence type="ECO:0000256" key="1">
    <source>
        <dbReference type="SAM" id="MobiDB-lite"/>
    </source>
</evidence>
<reference evidence="2 3" key="1">
    <citation type="journal article" date="2014" name="Genome Biol. Evol.">
        <title>Comparative genomics and transcriptomics analyses reveal divergent lifestyle features of nematode endoparasitic fungus Hirsutella minnesotensis.</title>
        <authorList>
            <person name="Lai Y."/>
            <person name="Liu K."/>
            <person name="Zhang X."/>
            <person name="Zhang X."/>
            <person name="Li K."/>
            <person name="Wang N."/>
            <person name="Shu C."/>
            <person name="Wu Y."/>
            <person name="Wang C."/>
            <person name="Bushley K.E."/>
            <person name="Xiang M."/>
            <person name="Liu X."/>
        </authorList>
    </citation>
    <scope>NUCLEOTIDE SEQUENCE [LARGE SCALE GENOMIC DNA]</scope>
    <source>
        <strain evidence="2 3">3608</strain>
    </source>
</reference>